<protein>
    <submittedName>
        <fullName evidence="2">Uncharacterized protein</fullName>
    </submittedName>
</protein>
<dbReference type="HOGENOM" id="CLU_1368079_0_0_1"/>
<dbReference type="Proteomes" id="UP000006038">
    <property type="component" value="Chromosome 7"/>
</dbReference>
<sequence>MRDKLKLPIKSSASYLGRGRPPRPHSTAPSSPKSCKEIVESYSNIDMIDAFHHQLDQDETKGIRKIVSVHDAPGNDAQLLGASSENFSHTEECKSQSIATAEDIYGHLQDAQLSCFCGTSVDYVSGTTSSCFAADGCRRDDSHGFREKNLEQDTDEIATKVLMLSSTKAGTKKKILPPFQNKSFFHFLYDSSSYLKKFYD</sequence>
<keyword evidence="3" id="KW-1185">Reference proteome</keyword>
<accession>J3MKE4</accession>
<reference evidence="2" key="2">
    <citation type="submission" date="2013-04" db="UniProtKB">
        <authorList>
            <consortium name="EnsemblPlants"/>
        </authorList>
    </citation>
    <scope>IDENTIFICATION</scope>
</reference>
<name>J3MKE4_ORYBR</name>
<evidence type="ECO:0000313" key="2">
    <source>
        <dbReference type="EnsemblPlants" id="OB07G18760.1"/>
    </source>
</evidence>
<organism evidence="2">
    <name type="scientific">Oryza brachyantha</name>
    <name type="common">malo sina</name>
    <dbReference type="NCBI Taxonomy" id="4533"/>
    <lineage>
        <taxon>Eukaryota</taxon>
        <taxon>Viridiplantae</taxon>
        <taxon>Streptophyta</taxon>
        <taxon>Embryophyta</taxon>
        <taxon>Tracheophyta</taxon>
        <taxon>Spermatophyta</taxon>
        <taxon>Magnoliopsida</taxon>
        <taxon>Liliopsida</taxon>
        <taxon>Poales</taxon>
        <taxon>Poaceae</taxon>
        <taxon>BOP clade</taxon>
        <taxon>Oryzoideae</taxon>
        <taxon>Oryzeae</taxon>
        <taxon>Oryzinae</taxon>
        <taxon>Oryza</taxon>
    </lineage>
</organism>
<reference evidence="2" key="1">
    <citation type="journal article" date="2013" name="Nat. Commun.">
        <title>Whole-genome sequencing of Oryza brachyantha reveals mechanisms underlying Oryza genome evolution.</title>
        <authorList>
            <person name="Chen J."/>
            <person name="Huang Q."/>
            <person name="Gao D."/>
            <person name="Wang J."/>
            <person name="Lang Y."/>
            <person name="Liu T."/>
            <person name="Li B."/>
            <person name="Bai Z."/>
            <person name="Luis Goicoechea J."/>
            <person name="Liang C."/>
            <person name="Chen C."/>
            <person name="Zhang W."/>
            <person name="Sun S."/>
            <person name="Liao Y."/>
            <person name="Zhang X."/>
            <person name="Yang L."/>
            <person name="Song C."/>
            <person name="Wang M."/>
            <person name="Shi J."/>
            <person name="Liu G."/>
            <person name="Liu J."/>
            <person name="Zhou H."/>
            <person name="Zhou W."/>
            <person name="Yu Q."/>
            <person name="An N."/>
            <person name="Chen Y."/>
            <person name="Cai Q."/>
            <person name="Wang B."/>
            <person name="Liu B."/>
            <person name="Min J."/>
            <person name="Huang Y."/>
            <person name="Wu H."/>
            <person name="Li Z."/>
            <person name="Zhang Y."/>
            <person name="Yin Y."/>
            <person name="Song W."/>
            <person name="Jiang J."/>
            <person name="Jackson S.A."/>
            <person name="Wing R.A."/>
            <person name="Wang J."/>
            <person name="Chen M."/>
        </authorList>
    </citation>
    <scope>NUCLEOTIDE SEQUENCE [LARGE SCALE GENOMIC DNA]</scope>
    <source>
        <strain evidence="2">cv. IRGC 101232</strain>
    </source>
</reference>
<dbReference type="eggNOG" id="ENOG502QRQM">
    <property type="taxonomic scope" value="Eukaryota"/>
</dbReference>
<proteinExistence type="predicted"/>
<dbReference type="EnsemblPlants" id="OB07G18760.1">
    <property type="protein sequence ID" value="OB07G18760.1"/>
    <property type="gene ID" value="OB07G18760"/>
</dbReference>
<dbReference type="AlphaFoldDB" id="J3MKE4"/>
<dbReference type="Gramene" id="OB07G18760.1">
    <property type="protein sequence ID" value="OB07G18760.1"/>
    <property type="gene ID" value="OB07G18760"/>
</dbReference>
<feature type="region of interest" description="Disordered" evidence="1">
    <location>
        <begin position="1"/>
        <end position="34"/>
    </location>
</feature>
<evidence type="ECO:0000256" key="1">
    <source>
        <dbReference type="SAM" id="MobiDB-lite"/>
    </source>
</evidence>
<dbReference type="STRING" id="4533.J3MKE4"/>
<evidence type="ECO:0000313" key="3">
    <source>
        <dbReference type="Proteomes" id="UP000006038"/>
    </source>
</evidence>